<dbReference type="GO" id="GO:0003677">
    <property type="term" value="F:DNA binding"/>
    <property type="evidence" value="ECO:0007669"/>
    <property type="project" value="UniProtKB-KW"/>
</dbReference>
<organism evidence="18 19">
    <name type="scientific">Pseudothermotoga lettingae (strain ATCC BAA-301 / DSM 14385 / NBRC 107922 / TMO)</name>
    <name type="common">Thermotoga lettingae</name>
    <dbReference type="NCBI Taxonomy" id="416591"/>
    <lineage>
        <taxon>Bacteria</taxon>
        <taxon>Thermotogati</taxon>
        <taxon>Thermotogota</taxon>
        <taxon>Thermotogae</taxon>
        <taxon>Thermotogales</taxon>
        <taxon>Thermotogaceae</taxon>
        <taxon>Pseudothermotoga</taxon>
    </lineage>
</organism>
<evidence type="ECO:0000256" key="11">
    <source>
        <dbReference type="ARBA" id="ARBA00023235"/>
    </source>
</evidence>
<keyword evidence="10 15" id="KW-0234">DNA repair</keyword>
<dbReference type="Pfam" id="PF17190">
    <property type="entry name" value="RecG_N"/>
    <property type="match status" value="1"/>
</dbReference>
<keyword evidence="4 15" id="KW-0227">DNA damage</keyword>
<dbReference type="Gene3D" id="3.40.50.300">
    <property type="entry name" value="P-loop containing nucleotide triphosphate hydrolases"/>
    <property type="match status" value="2"/>
</dbReference>
<dbReference type="NCBIfam" id="NF008165">
    <property type="entry name" value="PRK10917.1-3"/>
    <property type="match status" value="1"/>
</dbReference>
<dbReference type="Pfam" id="PF19833">
    <property type="entry name" value="RecG_dom3_C"/>
    <property type="match status" value="1"/>
</dbReference>
<keyword evidence="9 15" id="KW-0233">DNA recombination</keyword>
<comment type="catalytic activity">
    <reaction evidence="12 15">
        <text>Couples ATP hydrolysis with the unwinding of duplex DNA by translocating in the 3'-5' direction.</text>
        <dbReference type="EC" id="5.6.2.4"/>
    </reaction>
</comment>
<reference evidence="18 19" key="1">
    <citation type="submission" date="2007-08" db="EMBL/GenBank/DDBJ databases">
        <title>Complete sequence of Thermotoga lettingae TMO.</title>
        <authorList>
            <consortium name="US DOE Joint Genome Institute"/>
            <person name="Copeland A."/>
            <person name="Lucas S."/>
            <person name="Lapidus A."/>
            <person name="Barry K."/>
            <person name="Glavina del Rio T."/>
            <person name="Dalin E."/>
            <person name="Tice H."/>
            <person name="Pitluck S."/>
            <person name="Foster B."/>
            <person name="Bruce D."/>
            <person name="Schmutz J."/>
            <person name="Larimer F."/>
            <person name="Land M."/>
            <person name="Hauser L."/>
            <person name="Kyrpides N."/>
            <person name="Mikhailova N."/>
            <person name="Nelson K."/>
            <person name="Gogarten J.P."/>
            <person name="Noll K."/>
            <person name="Richardson P."/>
        </authorList>
    </citation>
    <scope>NUCLEOTIDE SEQUENCE [LARGE SCALE GENOMIC DNA]</scope>
    <source>
        <strain evidence="19">ATCC BAA-301 / DSM 14385 / NBRC 107922 / TMO</strain>
    </source>
</reference>
<dbReference type="Pfam" id="PF17191">
    <property type="entry name" value="RecG_wedge"/>
    <property type="match status" value="1"/>
</dbReference>
<evidence type="ECO:0000256" key="1">
    <source>
        <dbReference type="ARBA" id="ARBA00007504"/>
    </source>
</evidence>
<dbReference type="InterPro" id="IPR012340">
    <property type="entry name" value="NA-bd_OB-fold"/>
</dbReference>
<dbReference type="Proteomes" id="UP000002016">
    <property type="component" value="Chromosome"/>
</dbReference>
<dbReference type="CDD" id="cd04488">
    <property type="entry name" value="RecG_wedge_OBF"/>
    <property type="match status" value="1"/>
</dbReference>
<dbReference type="SMART" id="SM00490">
    <property type="entry name" value="HELICc"/>
    <property type="match status" value="1"/>
</dbReference>
<dbReference type="InterPro" id="IPR011545">
    <property type="entry name" value="DEAD/DEAH_box_helicase_dom"/>
</dbReference>
<evidence type="ECO:0000256" key="8">
    <source>
        <dbReference type="ARBA" id="ARBA00023125"/>
    </source>
</evidence>
<dbReference type="EMBL" id="CP000812">
    <property type="protein sequence ID" value="ABV32584.1"/>
    <property type="molecule type" value="Genomic_DNA"/>
</dbReference>
<dbReference type="CDD" id="cd18811">
    <property type="entry name" value="SF2_C_RecG"/>
    <property type="match status" value="1"/>
</dbReference>
<comment type="function">
    <text evidence="15">Plays a critical role in recombination and DNA repair. Helps process Holliday junction intermediates to mature products by catalyzing branch migration. Has replication fork regression activity, unwinds stalled or blocked replication forks to make a HJ that can be resolved. Has a DNA unwinding activity characteristic of a DNA helicase with 3'-5' polarity.</text>
</comment>
<evidence type="ECO:0000256" key="2">
    <source>
        <dbReference type="ARBA" id="ARBA00017846"/>
    </source>
</evidence>
<dbReference type="InterPro" id="IPR028993">
    <property type="entry name" value="RecG_N"/>
</dbReference>
<dbReference type="InterPro" id="IPR004609">
    <property type="entry name" value="ATP-dep_DNA_helicase_RecG"/>
</dbReference>
<dbReference type="PANTHER" id="PTHR47964">
    <property type="entry name" value="ATP-DEPENDENT DNA HELICASE HOMOLOG RECG, CHLOROPLASTIC"/>
    <property type="match status" value="1"/>
</dbReference>
<keyword evidence="19" id="KW-1185">Reference proteome</keyword>
<keyword evidence="3 15" id="KW-0547">Nucleotide-binding</keyword>
<evidence type="ECO:0000256" key="12">
    <source>
        <dbReference type="ARBA" id="ARBA00034617"/>
    </source>
</evidence>
<dbReference type="InterPro" id="IPR001650">
    <property type="entry name" value="Helicase_C-like"/>
</dbReference>
<dbReference type="PROSITE" id="PS51192">
    <property type="entry name" value="HELICASE_ATP_BIND_1"/>
    <property type="match status" value="1"/>
</dbReference>
<dbReference type="GO" id="GO:0006310">
    <property type="term" value="P:DNA recombination"/>
    <property type="evidence" value="ECO:0007669"/>
    <property type="project" value="UniProtKB-UniRule"/>
</dbReference>
<sequence>MFTMHPILVEEFLDFLEQSLLEVLHGKKGTNELVEEVQDRYELVADHVLQNSEILEKFKQLFEYIEPVADMQPERAIKRVKNSLGMIERFRDWYLISNPDCSQMKQPSCEIKYAKRVGPRKEAILKKLGISTLGDLIFYFPRDYEDRRKIIPISEISFEGKLTTRGKVVNVETKKIGSMTITAAVLADGVSQLLLKWFNQEYLHKGLQVLKNKTIYATGLVKHSQFGGIEMVNPEIEPEDGTQVLEILPIYPLTHGISQKEIRRIVRENISCVCHYTDELPEELMKKRKLMDISRALLGIHFPKSNYHLKKSIERLAYEELFLMQFALLLSRKSFEEIGGLPKKIPGKLAEEFLRKLPFKLTDSQKEAHRQIRADLMSNKPMSRLLQGDVGCGKTVVAQLAIVDNFEAGFQSAVMAPTSILAMQHYRRMSPAFEEMGIRTALLLGETSSREKEKIKRMLSDGEISVVIGTHTLIQEDVSFSNLGLVIIDEQHRFGVKQREALVSKGKALDTLVMTATPIPRTLALTIYGDLDITVIDEMPPGRKDVKTMLVSVSKLEQVYEFVKKEIAEGGQVFIVYPLIEESDKIQAKAAIRMHEYLSKKIFGEFRVGLLHGKMSQQEKDKIMERFATGEFDILISTTVIEVGIDVPRATVMIIENPERFGLAQLHQLRGRIGRGDKQGYCFLVVGNVDDDALERLRYFSMTKNGFEVAEYDMKLRGPGEILGLKQHGLPELKIADLIRDRELLFRARNDAEEIVRKKEQYPDIVKKVKTIYGERLKLVKIA</sequence>
<evidence type="ECO:0000256" key="14">
    <source>
        <dbReference type="ARBA" id="ARBA00048988"/>
    </source>
</evidence>
<evidence type="ECO:0000256" key="4">
    <source>
        <dbReference type="ARBA" id="ARBA00022763"/>
    </source>
</evidence>
<gene>
    <name evidence="18" type="ordered locus">Tlet_0011</name>
</gene>
<dbReference type="SMART" id="SM00487">
    <property type="entry name" value="DEXDc"/>
    <property type="match status" value="1"/>
</dbReference>
<evidence type="ECO:0000256" key="3">
    <source>
        <dbReference type="ARBA" id="ARBA00022741"/>
    </source>
</evidence>
<dbReference type="EC" id="5.6.2.4" evidence="13 15"/>
<dbReference type="GO" id="GO:0006281">
    <property type="term" value="P:DNA repair"/>
    <property type="evidence" value="ECO:0007669"/>
    <property type="project" value="UniProtKB-UniRule"/>
</dbReference>
<dbReference type="eggNOG" id="COG1200">
    <property type="taxonomic scope" value="Bacteria"/>
</dbReference>
<feature type="domain" description="Helicase ATP-binding" evidence="16">
    <location>
        <begin position="375"/>
        <end position="536"/>
    </location>
</feature>
<evidence type="ECO:0000256" key="13">
    <source>
        <dbReference type="ARBA" id="ARBA00034808"/>
    </source>
</evidence>
<comment type="catalytic activity">
    <reaction evidence="14 15">
        <text>ATP + H2O = ADP + phosphate + H(+)</text>
        <dbReference type="Rhea" id="RHEA:13065"/>
        <dbReference type="ChEBI" id="CHEBI:15377"/>
        <dbReference type="ChEBI" id="CHEBI:15378"/>
        <dbReference type="ChEBI" id="CHEBI:30616"/>
        <dbReference type="ChEBI" id="CHEBI:43474"/>
        <dbReference type="ChEBI" id="CHEBI:456216"/>
        <dbReference type="EC" id="5.6.2.4"/>
    </reaction>
</comment>
<evidence type="ECO:0000256" key="15">
    <source>
        <dbReference type="RuleBase" id="RU363016"/>
    </source>
</evidence>
<dbReference type="Pfam" id="PF00270">
    <property type="entry name" value="DEAD"/>
    <property type="match status" value="1"/>
</dbReference>
<proteinExistence type="inferred from homology"/>
<dbReference type="InterPro" id="IPR047112">
    <property type="entry name" value="RecG/Mfd"/>
</dbReference>
<dbReference type="KEGG" id="tle:Tlet_0011"/>
<evidence type="ECO:0000259" key="16">
    <source>
        <dbReference type="PROSITE" id="PS51192"/>
    </source>
</evidence>
<evidence type="ECO:0000256" key="6">
    <source>
        <dbReference type="ARBA" id="ARBA00022806"/>
    </source>
</evidence>
<dbReference type="CDD" id="cd17992">
    <property type="entry name" value="DEXHc_RecG"/>
    <property type="match status" value="1"/>
</dbReference>
<dbReference type="GO" id="GO:0016887">
    <property type="term" value="F:ATP hydrolysis activity"/>
    <property type="evidence" value="ECO:0007669"/>
    <property type="project" value="RHEA"/>
</dbReference>
<keyword evidence="5 15" id="KW-0378">Hydrolase</keyword>
<dbReference type="InterPro" id="IPR033454">
    <property type="entry name" value="RecG_wedge"/>
</dbReference>
<evidence type="ECO:0000256" key="7">
    <source>
        <dbReference type="ARBA" id="ARBA00022840"/>
    </source>
</evidence>
<dbReference type="InterPro" id="IPR045562">
    <property type="entry name" value="RecG_dom3_C"/>
</dbReference>
<accession>A8F350</accession>
<dbReference type="GO" id="GO:0043138">
    <property type="term" value="F:3'-5' DNA helicase activity"/>
    <property type="evidence" value="ECO:0007669"/>
    <property type="project" value="UniProtKB-EC"/>
</dbReference>
<evidence type="ECO:0000256" key="10">
    <source>
        <dbReference type="ARBA" id="ARBA00023204"/>
    </source>
</evidence>
<evidence type="ECO:0000256" key="9">
    <source>
        <dbReference type="ARBA" id="ARBA00023172"/>
    </source>
</evidence>
<dbReference type="PANTHER" id="PTHR47964:SF1">
    <property type="entry name" value="ATP-DEPENDENT DNA HELICASE HOMOLOG RECG, CHLOROPLASTIC"/>
    <property type="match status" value="1"/>
</dbReference>
<keyword evidence="8" id="KW-0238">DNA-binding</keyword>
<dbReference type="InterPro" id="IPR027417">
    <property type="entry name" value="P-loop_NTPase"/>
</dbReference>
<name>A8F350_PSELT</name>
<protein>
    <recommendedName>
        <fullName evidence="2 15">ATP-dependent DNA helicase RecG</fullName>
        <ecNumber evidence="13 15">5.6.2.4</ecNumber>
    </recommendedName>
</protein>
<dbReference type="InterPro" id="IPR014001">
    <property type="entry name" value="Helicase_ATP-bd"/>
</dbReference>
<dbReference type="SUPFAM" id="SSF69008">
    <property type="entry name" value="RecG, N-terminal domain"/>
    <property type="match status" value="1"/>
</dbReference>
<reference evidence="18 19" key="2">
    <citation type="journal article" date="2009" name="Proc. Natl. Acad. Sci. U.S.A.">
        <title>On the chimeric nature, thermophilic origin, and phylogenetic placement of the Thermotogales.</title>
        <authorList>
            <person name="Zhaxybayeva O."/>
            <person name="Swithers K.S."/>
            <person name="Lapierre P."/>
            <person name="Fournier G.P."/>
            <person name="Bickhart D.M."/>
            <person name="DeBoy R.T."/>
            <person name="Nelson K.E."/>
            <person name="Nesbo C.L."/>
            <person name="Doolittle W.F."/>
            <person name="Gogarten J.P."/>
            <person name="Noll K.M."/>
        </authorList>
    </citation>
    <scope>NUCLEOTIDE SEQUENCE [LARGE SCALE GENOMIC DNA]</scope>
    <source>
        <strain evidence="19">ATCC BAA-301 / DSM 14385 / NBRC 107922 / TMO</strain>
    </source>
</reference>
<evidence type="ECO:0000256" key="5">
    <source>
        <dbReference type="ARBA" id="ARBA00022801"/>
    </source>
</evidence>
<dbReference type="PROSITE" id="PS51194">
    <property type="entry name" value="HELICASE_CTER"/>
    <property type="match status" value="1"/>
</dbReference>
<evidence type="ECO:0000313" key="18">
    <source>
        <dbReference type="EMBL" id="ABV32584.1"/>
    </source>
</evidence>
<dbReference type="Pfam" id="PF00271">
    <property type="entry name" value="Helicase_C"/>
    <property type="match status" value="1"/>
</dbReference>
<dbReference type="NCBIfam" id="TIGR00643">
    <property type="entry name" value="recG"/>
    <property type="match status" value="1"/>
</dbReference>
<keyword evidence="6 15" id="KW-0347">Helicase</keyword>
<feature type="domain" description="Helicase C-terminal" evidence="17">
    <location>
        <begin position="555"/>
        <end position="720"/>
    </location>
</feature>
<keyword evidence="11" id="KW-0413">Isomerase</keyword>
<dbReference type="NCBIfam" id="NF008168">
    <property type="entry name" value="PRK10917.2-2"/>
    <property type="match status" value="1"/>
</dbReference>
<dbReference type="AlphaFoldDB" id="A8F350"/>
<evidence type="ECO:0000259" key="17">
    <source>
        <dbReference type="PROSITE" id="PS51194"/>
    </source>
</evidence>
<comment type="similarity">
    <text evidence="1 15">Belongs to the helicase family. RecG subfamily.</text>
</comment>
<dbReference type="STRING" id="416591.Tlet_0011"/>
<dbReference type="InterPro" id="IPR036845">
    <property type="entry name" value="RecG_N_sf"/>
</dbReference>
<evidence type="ECO:0000313" key="19">
    <source>
        <dbReference type="Proteomes" id="UP000002016"/>
    </source>
</evidence>
<dbReference type="HOGENOM" id="CLU_005122_7_1_0"/>
<dbReference type="SUPFAM" id="SSF50249">
    <property type="entry name" value="Nucleic acid-binding proteins"/>
    <property type="match status" value="1"/>
</dbReference>
<keyword evidence="7 15" id="KW-0067">ATP-binding</keyword>
<dbReference type="GO" id="GO:0005524">
    <property type="term" value="F:ATP binding"/>
    <property type="evidence" value="ECO:0007669"/>
    <property type="project" value="UniProtKB-KW"/>
</dbReference>
<dbReference type="Gene3D" id="1.20.120.630">
    <property type="entry name" value="RecG, N-terminal domain"/>
    <property type="match status" value="1"/>
</dbReference>
<dbReference type="Gene3D" id="2.40.50.140">
    <property type="entry name" value="Nucleic acid-binding proteins"/>
    <property type="match status" value="1"/>
</dbReference>
<dbReference type="SUPFAM" id="SSF52540">
    <property type="entry name" value="P-loop containing nucleoside triphosphate hydrolases"/>
    <property type="match status" value="2"/>
</dbReference>